<keyword evidence="1" id="KW-0678">Repressor</keyword>
<name>A0ABV5FMA8_9FLAO</name>
<evidence type="ECO:0000256" key="3">
    <source>
        <dbReference type="ARBA" id="ARBA00022679"/>
    </source>
</evidence>
<dbReference type="Proteomes" id="UP001589589">
    <property type="component" value="Unassembled WGS sequence"/>
</dbReference>
<reference evidence="7 8" key="1">
    <citation type="submission" date="2024-09" db="EMBL/GenBank/DDBJ databases">
        <authorList>
            <person name="Sun Q."/>
            <person name="Mori K."/>
        </authorList>
    </citation>
    <scope>NUCLEOTIDE SEQUENCE [LARGE SCALE GENOMIC DNA]</scope>
    <source>
        <strain evidence="7 8">CECT 7908</strain>
    </source>
</reference>
<dbReference type="GO" id="GO:0016746">
    <property type="term" value="F:acyltransferase activity"/>
    <property type="evidence" value="ECO:0007669"/>
    <property type="project" value="UniProtKB-KW"/>
</dbReference>
<evidence type="ECO:0000256" key="2">
    <source>
        <dbReference type="ARBA" id="ARBA00022649"/>
    </source>
</evidence>
<dbReference type="SUPFAM" id="SSF55729">
    <property type="entry name" value="Acyl-CoA N-acyltransferases (Nat)"/>
    <property type="match status" value="1"/>
</dbReference>
<gene>
    <name evidence="7" type="ORF">ACFFUQ_11360</name>
</gene>
<sequence>MSLHNYSLIELKSDTIINNFNCDDTDLNDFLLSKAKDFSSELLATTYLLEKDNTTIAYYSVFNDSLRIEESNFNSKSSFKKFFSNFLPHRKRYLKNIPAIKIGRLAVSVDGKGQGIGKKIIDNIISFCLSHNTHCACKLITVDAYRESLGFYEKMGFEYLSDKDEDDDTRQMYIDLTPYFNTEEESLQN</sequence>
<evidence type="ECO:0000256" key="5">
    <source>
        <dbReference type="ARBA" id="ARBA00049880"/>
    </source>
</evidence>
<proteinExistence type="predicted"/>
<dbReference type="EC" id="2.3.1.-" evidence="7"/>
<feature type="domain" description="N-acetyltransferase" evidence="6">
    <location>
        <begin position="3"/>
        <end position="177"/>
    </location>
</feature>
<dbReference type="Gene3D" id="3.40.630.30">
    <property type="match status" value="1"/>
</dbReference>
<protein>
    <submittedName>
        <fullName evidence="7">GNAT family N-acetyltransferase</fullName>
        <ecNumber evidence="7">2.3.1.-</ecNumber>
    </submittedName>
</protein>
<accession>A0ABV5FMA8</accession>
<organism evidence="7 8">
    <name type="scientific">Flavobacterium branchiarum</name>
    <dbReference type="NCBI Taxonomy" id="1114870"/>
    <lineage>
        <taxon>Bacteria</taxon>
        <taxon>Pseudomonadati</taxon>
        <taxon>Bacteroidota</taxon>
        <taxon>Flavobacteriia</taxon>
        <taxon>Flavobacteriales</taxon>
        <taxon>Flavobacteriaceae</taxon>
        <taxon>Flavobacterium</taxon>
    </lineage>
</organism>
<dbReference type="PANTHER" id="PTHR36449">
    <property type="entry name" value="ACETYLTRANSFERASE-RELATED"/>
    <property type="match status" value="1"/>
</dbReference>
<keyword evidence="3 7" id="KW-0808">Transferase</keyword>
<dbReference type="Pfam" id="PF13673">
    <property type="entry name" value="Acetyltransf_10"/>
    <property type="match status" value="1"/>
</dbReference>
<evidence type="ECO:0000259" key="6">
    <source>
        <dbReference type="PROSITE" id="PS51186"/>
    </source>
</evidence>
<dbReference type="EMBL" id="JBHMEX010000032">
    <property type="protein sequence ID" value="MFB9064622.1"/>
    <property type="molecule type" value="Genomic_DNA"/>
</dbReference>
<evidence type="ECO:0000313" key="8">
    <source>
        <dbReference type="Proteomes" id="UP001589589"/>
    </source>
</evidence>
<keyword evidence="4 7" id="KW-0012">Acyltransferase</keyword>
<dbReference type="InterPro" id="IPR000182">
    <property type="entry name" value="GNAT_dom"/>
</dbReference>
<dbReference type="PROSITE" id="PS51186">
    <property type="entry name" value="GNAT"/>
    <property type="match status" value="1"/>
</dbReference>
<comment type="catalytic activity">
    <reaction evidence="5">
        <text>glycyl-tRNA(Gly) + acetyl-CoA = N-acetylglycyl-tRNA(Gly) + CoA + H(+)</text>
        <dbReference type="Rhea" id="RHEA:81867"/>
        <dbReference type="Rhea" id="RHEA-COMP:9683"/>
        <dbReference type="Rhea" id="RHEA-COMP:19766"/>
        <dbReference type="ChEBI" id="CHEBI:15378"/>
        <dbReference type="ChEBI" id="CHEBI:57287"/>
        <dbReference type="ChEBI" id="CHEBI:57288"/>
        <dbReference type="ChEBI" id="CHEBI:78522"/>
        <dbReference type="ChEBI" id="CHEBI:232036"/>
    </reaction>
</comment>
<dbReference type="InterPro" id="IPR016181">
    <property type="entry name" value="Acyl_CoA_acyltransferase"/>
</dbReference>
<keyword evidence="8" id="KW-1185">Reference proteome</keyword>
<dbReference type="RefSeq" id="WP_290266804.1">
    <property type="nucleotide sequence ID" value="NZ_JAUFQQ010000005.1"/>
</dbReference>
<keyword evidence="2" id="KW-1277">Toxin-antitoxin system</keyword>
<comment type="caution">
    <text evidence="7">The sequence shown here is derived from an EMBL/GenBank/DDBJ whole genome shotgun (WGS) entry which is preliminary data.</text>
</comment>
<evidence type="ECO:0000313" key="7">
    <source>
        <dbReference type="EMBL" id="MFB9064622.1"/>
    </source>
</evidence>
<evidence type="ECO:0000256" key="1">
    <source>
        <dbReference type="ARBA" id="ARBA00022491"/>
    </source>
</evidence>
<evidence type="ECO:0000256" key="4">
    <source>
        <dbReference type="ARBA" id="ARBA00023315"/>
    </source>
</evidence>
<dbReference type="PANTHER" id="PTHR36449:SF1">
    <property type="entry name" value="ACETYLTRANSFERASE"/>
    <property type="match status" value="1"/>
</dbReference>